<dbReference type="RefSeq" id="WP_008290138.1">
    <property type="nucleotide sequence ID" value="NZ_GG657884.1"/>
</dbReference>
<evidence type="ECO:0008006" key="14">
    <source>
        <dbReference type="Google" id="ProtNLM"/>
    </source>
</evidence>
<dbReference type="EMBL" id="GG657898">
    <property type="protein sequence ID" value="EEF79773.1"/>
    <property type="molecule type" value="Genomic_DNA"/>
</dbReference>
<dbReference type="EMBL" id="GG657888">
    <property type="protein sequence ID" value="EEF80831.1"/>
    <property type="molecule type" value="Genomic_DNA"/>
</dbReference>
<evidence type="ECO:0000313" key="7">
    <source>
        <dbReference type="EMBL" id="EEF80181.1"/>
    </source>
</evidence>
<reference evidence="12 13" key="2">
    <citation type="journal article" date="2011" name="J. Bacteriol.">
        <title>Draft genome sequence of the chemolithoheterotrophic, halophilic methylotroph Methylophaga thiooxydans DMS010.</title>
        <authorList>
            <person name="Boden R."/>
            <person name="Ferriera S."/>
            <person name="Johnson J."/>
            <person name="Kelly D.P."/>
            <person name="Murrell J.C."/>
            <person name="Schafer H."/>
        </authorList>
    </citation>
    <scope>NUCLEOTIDE SEQUENCE [LARGE SCALE GENOMIC DNA]</scope>
    <source>
        <strain evidence="12 13">DMS010</strain>
    </source>
</reference>
<dbReference type="EMBL" id="GG657900">
    <property type="protein sequence ID" value="EEF79083.1"/>
    <property type="molecule type" value="Genomic_DNA"/>
</dbReference>
<evidence type="ECO:0000313" key="11">
    <source>
        <dbReference type="EMBL" id="EEF80831.1"/>
    </source>
</evidence>
<evidence type="ECO:0000313" key="12">
    <source>
        <dbReference type="EMBL" id="EEF81027.1"/>
    </source>
</evidence>
<protein>
    <recommendedName>
        <fullName evidence="14">Mu-like prophage I protein</fullName>
    </recommendedName>
</protein>
<evidence type="ECO:0000313" key="5">
    <source>
        <dbReference type="EMBL" id="EEF79773.1"/>
    </source>
</evidence>
<dbReference type="AlphaFoldDB" id="C0N2G6"/>
<dbReference type="EMBL" id="GG657903">
    <property type="protein sequence ID" value="EEF78909.1"/>
    <property type="molecule type" value="Genomic_DNA"/>
</dbReference>
<dbReference type="EMBL" id="GG657893">
    <property type="protein sequence ID" value="EEF80364.1"/>
    <property type="molecule type" value="Genomic_DNA"/>
</dbReference>
<dbReference type="Pfam" id="PF10123">
    <property type="entry name" value="Mu-like_Pro"/>
    <property type="match status" value="1"/>
</dbReference>
<dbReference type="EMBL" id="GG657884">
    <property type="protein sequence ID" value="EEF81027.1"/>
    <property type="molecule type" value="Genomic_DNA"/>
</dbReference>
<evidence type="ECO:0000313" key="4">
    <source>
        <dbReference type="EMBL" id="EEF79083.1"/>
    </source>
</evidence>
<dbReference type="Proteomes" id="UP000004679">
    <property type="component" value="Unassembled WGS sequence"/>
</dbReference>
<evidence type="ECO:0000313" key="13">
    <source>
        <dbReference type="Proteomes" id="UP000004679"/>
    </source>
</evidence>
<dbReference type="InterPro" id="IPR012106">
    <property type="entry name" value="Phage_Mu_Gp1"/>
</dbReference>
<dbReference type="HOGENOM" id="CLU_062795_1_0_6"/>
<evidence type="ECO:0000313" key="10">
    <source>
        <dbReference type="EMBL" id="EEF80615.1"/>
    </source>
</evidence>
<evidence type="ECO:0000313" key="1">
    <source>
        <dbReference type="EMBL" id="EEF78435.1"/>
    </source>
</evidence>
<keyword evidence="13" id="KW-1185">Reference proteome</keyword>
<sequence length="364" mass="38171">MHNVALAICSLLVGTDGAVQLFPAGKFDAPRGAMAGSGPWYLDDVSAAALINRVQSRKNDIVFDYEHQTLLAAKNGQPAPAAGWGKPAALSWVPDKGLMLSSPEWTPKANGFITNKEYKYISPVFTYDPKTGHVLDLLHVALTNNPAIDGMDDVLAAASLLPQPKQEDASMNEETLKLLRQLFGLAADADESAVTAALTAMNKQVTNMATTLELKDTSGLAALTAVSNALGELKKKADSADEAVAAATAATPDTAMAVIKEQGEEIAALTARLDGNDKDAMIAAAKADGKLTPAMELWAKDQPVDVLKSYLKSAAPIAALTGKQTTTQQVDDDGNPVLSDAQLAVCTQLGVEPAEYAKSLKGDK</sequence>
<dbReference type="EMBL" id="GG657895">
    <property type="protein sequence ID" value="EEF80181.1"/>
    <property type="molecule type" value="Genomic_DNA"/>
</dbReference>
<evidence type="ECO:0000313" key="3">
    <source>
        <dbReference type="EMBL" id="EEF78909.1"/>
    </source>
</evidence>
<organism evidence="12 13">
    <name type="scientific">Methylophaga thiooxydans DMS010</name>
    <dbReference type="NCBI Taxonomy" id="637616"/>
    <lineage>
        <taxon>Bacteria</taxon>
        <taxon>Pseudomonadati</taxon>
        <taxon>Pseudomonadota</taxon>
        <taxon>Gammaproteobacteria</taxon>
        <taxon>Thiotrichales</taxon>
        <taxon>Piscirickettsiaceae</taxon>
        <taxon>Methylophaga</taxon>
    </lineage>
</organism>
<proteinExistence type="predicted"/>
<dbReference type="EMBL" id="GG657892">
    <property type="protein sequence ID" value="EEF80615.1"/>
    <property type="molecule type" value="Genomic_DNA"/>
</dbReference>
<evidence type="ECO:0000313" key="9">
    <source>
        <dbReference type="EMBL" id="EEF80364.1"/>
    </source>
</evidence>
<evidence type="ECO:0000313" key="2">
    <source>
        <dbReference type="EMBL" id="EEF78836.1"/>
    </source>
</evidence>
<accession>C0N2G6</accession>
<dbReference type="EMBL" id="GG657896">
    <property type="protein sequence ID" value="EEF80138.1"/>
    <property type="molecule type" value="Genomic_DNA"/>
</dbReference>
<dbReference type="PIRSF" id="PIRSF016624">
    <property type="entry name" value="Mu_prophg_I"/>
    <property type="match status" value="1"/>
</dbReference>
<dbReference type="EMBL" id="GG657907">
    <property type="protein sequence ID" value="EEF78435.1"/>
    <property type="molecule type" value="Genomic_DNA"/>
</dbReference>
<name>C0N2G6_9GAMM</name>
<gene>
    <name evidence="7" type="ORF">MDMS009_1077</name>
    <name evidence="8" type="ORF">MDMS009_1223</name>
    <name evidence="6" type="ORF">MDMS009_1295</name>
    <name evidence="5" type="ORF">MDMS009_1711</name>
    <name evidence="4" type="ORF">MDMS009_2343</name>
    <name evidence="3" type="ORF">MDMS009_2426</name>
    <name evidence="2" type="ORF">MDMS009_2580</name>
    <name evidence="1" type="ORF">MDMS009_2979</name>
    <name evidence="12" type="ORF">MDMS009_347</name>
    <name evidence="11" type="ORF">MDMS009_558</name>
    <name evidence="10" type="ORF">MDMS009_940</name>
    <name evidence="9" type="ORF">MDMS009_977</name>
</gene>
<reference evidence="12" key="1">
    <citation type="submission" date="2008-01" db="EMBL/GenBank/DDBJ databases">
        <authorList>
            <person name="Schaefer H."/>
            <person name="Ferriera S."/>
            <person name="Johnson J."/>
            <person name="Kravitz S."/>
            <person name="Beeson K."/>
            <person name="Sutton G."/>
            <person name="Rogers Y.-H."/>
            <person name="Friedman R."/>
            <person name="Frazier M."/>
            <person name="Venter J.C."/>
        </authorList>
    </citation>
    <scope>NUCLEOTIDE SEQUENCE</scope>
    <source>
        <strain evidence="12">DMS010</strain>
    </source>
</reference>
<dbReference type="EMBL" id="GG657904">
    <property type="protein sequence ID" value="EEF78836.1"/>
    <property type="molecule type" value="Genomic_DNA"/>
</dbReference>
<dbReference type="EMBL" id="GG657895">
    <property type="protein sequence ID" value="EEF80327.1"/>
    <property type="molecule type" value="Genomic_DNA"/>
</dbReference>
<evidence type="ECO:0000313" key="6">
    <source>
        <dbReference type="EMBL" id="EEF80138.1"/>
    </source>
</evidence>
<evidence type="ECO:0000313" key="8">
    <source>
        <dbReference type="EMBL" id="EEF80327.1"/>
    </source>
</evidence>
<dbReference type="OrthoDB" id="2043985at2"/>